<evidence type="ECO:0000313" key="2">
    <source>
        <dbReference type="Proteomes" id="UP000728032"/>
    </source>
</evidence>
<dbReference type="EMBL" id="CAJPVJ010000432">
    <property type="protein sequence ID" value="CAG2162433.1"/>
    <property type="molecule type" value="Genomic_DNA"/>
</dbReference>
<accession>A0A7R9LD74</accession>
<name>A0A7R9LD74_9ACAR</name>
<dbReference type="PANTHER" id="PTHR43038">
    <property type="entry name" value="ATP-BINDING CASSETTE, SUB-FAMILY H, MEMBER 1"/>
    <property type="match status" value="1"/>
</dbReference>
<dbReference type="AlphaFoldDB" id="A0A7R9LD74"/>
<protein>
    <submittedName>
        <fullName evidence="1">Uncharacterized protein</fullName>
    </submittedName>
</protein>
<dbReference type="Proteomes" id="UP000728032">
    <property type="component" value="Unassembled WGS sequence"/>
</dbReference>
<dbReference type="InterPro" id="IPR027417">
    <property type="entry name" value="P-loop_NTPase"/>
</dbReference>
<organism evidence="1">
    <name type="scientific">Oppiella nova</name>
    <dbReference type="NCBI Taxonomy" id="334625"/>
    <lineage>
        <taxon>Eukaryota</taxon>
        <taxon>Metazoa</taxon>
        <taxon>Ecdysozoa</taxon>
        <taxon>Arthropoda</taxon>
        <taxon>Chelicerata</taxon>
        <taxon>Arachnida</taxon>
        <taxon>Acari</taxon>
        <taxon>Acariformes</taxon>
        <taxon>Sarcoptiformes</taxon>
        <taxon>Oribatida</taxon>
        <taxon>Brachypylina</taxon>
        <taxon>Oppioidea</taxon>
        <taxon>Oppiidae</taxon>
        <taxon>Oppiella</taxon>
    </lineage>
</organism>
<dbReference type="OrthoDB" id="6512862at2759"/>
<proteinExistence type="predicted"/>
<sequence length="198" mass="23121">MPSDMDCWVRVVVERLLIKGKIPNHPDNNIPGIGVGFMPQELSLIQEFTVYEALKYFSKLYVVDRNDESLYHCVLPPLLILDEPTVGTDPIIREKIWRHLMFLSQRKSTTIIITTHYIEEARRAHVISLMRKGELLVEHSPQYLLNHFQTENLEKINMESKEKALQSMSSEDHSIYGALIIDKDFTAALMRRYCMRFI</sequence>
<reference evidence="1" key="1">
    <citation type="submission" date="2020-11" db="EMBL/GenBank/DDBJ databases">
        <authorList>
            <person name="Tran Van P."/>
        </authorList>
    </citation>
    <scope>NUCLEOTIDE SEQUENCE</scope>
</reference>
<dbReference type="SUPFAM" id="SSF52540">
    <property type="entry name" value="P-loop containing nucleoside triphosphate hydrolases"/>
    <property type="match status" value="1"/>
</dbReference>
<evidence type="ECO:0000313" key="1">
    <source>
        <dbReference type="EMBL" id="CAD7639521.1"/>
    </source>
</evidence>
<dbReference type="Gene3D" id="3.40.50.300">
    <property type="entry name" value="P-loop containing nucleotide triphosphate hydrolases"/>
    <property type="match status" value="1"/>
</dbReference>
<dbReference type="EMBL" id="OC915257">
    <property type="protein sequence ID" value="CAD7639521.1"/>
    <property type="molecule type" value="Genomic_DNA"/>
</dbReference>
<dbReference type="PANTHER" id="PTHR43038:SF3">
    <property type="entry name" value="ABC TRANSPORTER G FAMILY MEMBER 20 ISOFORM X1"/>
    <property type="match status" value="1"/>
</dbReference>
<gene>
    <name evidence="1" type="ORF">ONB1V03_LOCUS2026</name>
</gene>
<keyword evidence="2" id="KW-1185">Reference proteome</keyword>